<dbReference type="InParanoid" id="E9ECZ6"/>
<feature type="coiled-coil region" evidence="1">
    <location>
        <begin position="125"/>
        <end position="152"/>
    </location>
</feature>
<dbReference type="Proteomes" id="UP000002499">
    <property type="component" value="Unassembled WGS sequence"/>
</dbReference>
<organism evidence="4">
    <name type="scientific">Metarhizium acridum (strain CQMa 102)</name>
    <dbReference type="NCBI Taxonomy" id="655827"/>
    <lineage>
        <taxon>Eukaryota</taxon>
        <taxon>Fungi</taxon>
        <taxon>Dikarya</taxon>
        <taxon>Ascomycota</taxon>
        <taxon>Pezizomycotina</taxon>
        <taxon>Sordariomycetes</taxon>
        <taxon>Hypocreomycetidae</taxon>
        <taxon>Hypocreales</taxon>
        <taxon>Clavicipitaceae</taxon>
        <taxon>Metarhizium</taxon>
    </lineage>
</organism>
<reference evidence="3 4" key="1">
    <citation type="journal article" date="2011" name="PLoS Genet.">
        <title>Genome sequencing and comparative transcriptomics of the model entomopathogenic fungi Metarhizium anisopliae and M. acridum.</title>
        <authorList>
            <person name="Gao Q."/>
            <person name="Jin K."/>
            <person name="Ying S.H."/>
            <person name="Zhang Y."/>
            <person name="Xiao G."/>
            <person name="Shang Y."/>
            <person name="Duan Z."/>
            <person name="Hu X."/>
            <person name="Xie X.Q."/>
            <person name="Zhou G."/>
            <person name="Peng G."/>
            <person name="Luo Z."/>
            <person name="Huang W."/>
            <person name="Wang B."/>
            <person name="Fang W."/>
            <person name="Wang S."/>
            <person name="Zhong Y."/>
            <person name="Ma L.J."/>
            <person name="St Leger R.J."/>
            <person name="Zhao G.P."/>
            <person name="Pei Y."/>
            <person name="Feng M.G."/>
            <person name="Xia Y."/>
            <person name="Wang C."/>
        </authorList>
    </citation>
    <scope>NUCLEOTIDE SEQUENCE [LARGE SCALE GENOMIC DNA]</scope>
    <source>
        <strain evidence="3 4">CQMa 102</strain>
    </source>
</reference>
<dbReference type="HOGENOM" id="CLU_009650_1_0_1"/>
<dbReference type="PANTHER" id="PTHR36205">
    <property type="entry name" value="CHROMOSOME 19, WHOLE GENOME SHOTGUN SEQUENCE"/>
    <property type="match status" value="1"/>
</dbReference>
<protein>
    <recommendedName>
        <fullName evidence="5">Major facilitator superfamily transporter</fullName>
    </recommendedName>
</protein>
<dbReference type="Pfam" id="PF11885">
    <property type="entry name" value="DUF3405"/>
    <property type="match status" value="1"/>
</dbReference>
<dbReference type="PANTHER" id="PTHR36205:SF3">
    <property type="entry name" value="MAJOR FACILITATOR SUPERFAMILY TRANSPORTER"/>
    <property type="match status" value="1"/>
</dbReference>
<evidence type="ECO:0000313" key="4">
    <source>
        <dbReference type="Proteomes" id="UP000002499"/>
    </source>
</evidence>
<sequence>MERLAPLLGLGSLGGTRNGPDFKNGDPLLPHSEKPPQKRVPRIKAVFSHCLYKRVLVWAMVSLVLVTLFLSQSRRVSLSHVVEYAKSQAPNVQNPPKNASNEGVGAGKDTTANIDIINVNDGSQKPAMEVQVHELNREEDEKEREEFEKEAKEKPWLRFPHLDGYYHGLKTLVKASDLVPEYPSTTDAAPLPAPPVNKGRLLRPTAYNPYTTAGKGIKTCYLDKSRKIPAPDVYAYNGVPQHMPDAALGSYKIFGMRDDVCFDRFGRFGPYGLGYGKEEGGLGVGQDTEDSHSELIWAKSGKINYTHVDWGEAQDQCSDANKHRLLAPDSKSGQLPKSAGDRRGKKPRQAVVVRCYTGFRWTDLAVINFRALITELSLKSGGEYTIHILLHVLDNDEPIWADDGVVQRILDSHIPAEFQSLVTLWSEAQMELFYPGDFQDTYDNPSSAAIHGVYRSAHFPLQVFASQHPEYEYFWNWEMDLRHLGNYFELLDRIGRWADAQPRPLLWERNERYYIPSYHGTWENFTKTVEVNVIQSGRRTVFGPVDHADRKSLYFEERGERALPDNCRAGHEPYQCGVGEGADLITLNPIFDVAHTGWVFSNDIVGYKSPSPENPPRRSSIVTAGRLSRRLLMSMHEEVWRHHRTMFSEMFPASVALHHGLKAVYAPHPVFLDRAWAPAGSAVDAVFNGGRNHSTSGPNSPFYFFNEHIHKGTSFYYHSEFPALLWKRWLGYAQMDGRGPFGGRRGPGILRGGYKEESRSDSSGRMCLRSMLLHPIKSEGPET</sequence>
<keyword evidence="1" id="KW-0175">Coiled coil</keyword>
<evidence type="ECO:0000313" key="3">
    <source>
        <dbReference type="EMBL" id="EFY86221.1"/>
    </source>
</evidence>
<dbReference type="InterPro" id="IPR021822">
    <property type="entry name" value="DUF3405"/>
</dbReference>
<dbReference type="eggNOG" id="ENOG502SMK2">
    <property type="taxonomic scope" value="Eukaryota"/>
</dbReference>
<feature type="region of interest" description="Disordered" evidence="2">
    <location>
        <begin position="11"/>
        <end position="38"/>
    </location>
</feature>
<dbReference type="OrthoDB" id="3353407at2759"/>
<name>E9ECZ6_METAQ</name>
<gene>
    <name evidence="3" type="ORF">MAC_07744</name>
</gene>
<dbReference type="GeneID" id="19252055"/>
<dbReference type="AlphaFoldDB" id="E9ECZ6"/>
<proteinExistence type="predicted"/>
<keyword evidence="4" id="KW-1185">Reference proteome</keyword>
<evidence type="ECO:0008006" key="5">
    <source>
        <dbReference type="Google" id="ProtNLM"/>
    </source>
</evidence>
<evidence type="ECO:0000256" key="2">
    <source>
        <dbReference type="SAM" id="MobiDB-lite"/>
    </source>
</evidence>
<feature type="region of interest" description="Disordered" evidence="2">
    <location>
        <begin position="325"/>
        <end position="346"/>
    </location>
</feature>
<accession>E9ECZ6</accession>
<dbReference type="EMBL" id="GL698553">
    <property type="protein sequence ID" value="EFY86221.1"/>
    <property type="molecule type" value="Genomic_DNA"/>
</dbReference>
<dbReference type="KEGG" id="maw:19252055"/>
<evidence type="ECO:0000256" key="1">
    <source>
        <dbReference type="SAM" id="Coils"/>
    </source>
</evidence>
<dbReference type="OMA" id="SGHYYEF"/>